<accession>A0A0N5B1G0</accession>
<reference evidence="3" key="1">
    <citation type="submission" date="2017-02" db="UniProtKB">
        <authorList>
            <consortium name="WormBaseParasite"/>
        </authorList>
    </citation>
    <scope>IDENTIFICATION</scope>
</reference>
<evidence type="ECO:0000256" key="1">
    <source>
        <dbReference type="SAM" id="MobiDB-lite"/>
    </source>
</evidence>
<feature type="region of interest" description="Disordered" evidence="1">
    <location>
        <begin position="113"/>
        <end position="136"/>
    </location>
</feature>
<evidence type="ECO:0000313" key="2">
    <source>
        <dbReference type="Proteomes" id="UP000046393"/>
    </source>
</evidence>
<sequence>LRICSAHFKGGEKREGDIPVADPQVDPPISIALPPKELRSVVRRNPTTPQHLIQETTRKSRYKRRSIRFGTEYRNLVNTFRGREGRREGEREMAVEVKGGQFFACVFEWGQKESKGGKHYGKGREGHEGDRGGEGH</sequence>
<organism evidence="2 3">
    <name type="scientific">Syphacia muris</name>
    <dbReference type="NCBI Taxonomy" id="451379"/>
    <lineage>
        <taxon>Eukaryota</taxon>
        <taxon>Metazoa</taxon>
        <taxon>Ecdysozoa</taxon>
        <taxon>Nematoda</taxon>
        <taxon>Chromadorea</taxon>
        <taxon>Rhabditida</taxon>
        <taxon>Spirurina</taxon>
        <taxon>Oxyuridomorpha</taxon>
        <taxon>Oxyuroidea</taxon>
        <taxon>Oxyuridae</taxon>
        <taxon>Syphacia</taxon>
    </lineage>
</organism>
<dbReference type="WBParaSite" id="SMUV_0001112301-mRNA-1">
    <property type="protein sequence ID" value="SMUV_0001112301-mRNA-1"/>
    <property type="gene ID" value="SMUV_0001112301"/>
</dbReference>
<protein>
    <submittedName>
        <fullName evidence="3">THAP-type domain-containing protein</fullName>
    </submittedName>
</protein>
<proteinExistence type="predicted"/>
<dbReference type="AlphaFoldDB" id="A0A0N5B1G0"/>
<name>A0A0N5B1G0_9BILA</name>
<dbReference type="STRING" id="451379.A0A0N5B1G0"/>
<evidence type="ECO:0000313" key="3">
    <source>
        <dbReference type="WBParaSite" id="SMUV_0001112301-mRNA-1"/>
    </source>
</evidence>
<keyword evidence="2" id="KW-1185">Reference proteome</keyword>
<dbReference type="Proteomes" id="UP000046393">
    <property type="component" value="Unplaced"/>
</dbReference>